<dbReference type="SMART" id="SM00382">
    <property type="entry name" value="AAA"/>
    <property type="match status" value="1"/>
</dbReference>
<dbReference type="OrthoDB" id="9802264at2"/>
<keyword evidence="2" id="KW-0813">Transport</keyword>
<dbReference type="FunFam" id="3.40.50.300:FF:000032">
    <property type="entry name" value="Export ABC transporter ATP-binding protein"/>
    <property type="match status" value="1"/>
</dbReference>
<dbReference type="InterPro" id="IPR003593">
    <property type="entry name" value="AAA+_ATPase"/>
</dbReference>
<evidence type="ECO:0000313" key="8">
    <source>
        <dbReference type="Proteomes" id="UP000235116"/>
    </source>
</evidence>
<evidence type="ECO:0000256" key="2">
    <source>
        <dbReference type="ARBA" id="ARBA00022448"/>
    </source>
</evidence>
<dbReference type="PANTHER" id="PTHR24220:SF86">
    <property type="entry name" value="ABC TRANSPORTER ABCH.1"/>
    <property type="match status" value="1"/>
</dbReference>
<dbReference type="InterPro" id="IPR017911">
    <property type="entry name" value="MacB-like_ATP-bd"/>
</dbReference>
<dbReference type="SUPFAM" id="SSF47240">
    <property type="entry name" value="Ferritin-like"/>
    <property type="match status" value="1"/>
</dbReference>
<proteinExistence type="inferred from homology"/>
<dbReference type="GO" id="GO:0005886">
    <property type="term" value="C:plasma membrane"/>
    <property type="evidence" value="ECO:0007669"/>
    <property type="project" value="UniProtKB-SubCell"/>
</dbReference>
<evidence type="ECO:0000259" key="6">
    <source>
        <dbReference type="PROSITE" id="PS50893"/>
    </source>
</evidence>
<keyword evidence="8" id="KW-1185">Reference proteome</keyword>
<dbReference type="CDD" id="cd03255">
    <property type="entry name" value="ABC_MJ0796_LolCDE_FtsE"/>
    <property type="match status" value="1"/>
</dbReference>
<name>A0A2K9LFQ0_9GAMM</name>
<dbReference type="GO" id="GO:1902495">
    <property type="term" value="C:transmembrane transporter complex"/>
    <property type="evidence" value="ECO:0007669"/>
    <property type="project" value="UniProtKB-ARBA"/>
</dbReference>
<accession>A0A2K9LFQ0</accession>
<protein>
    <recommendedName>
        <fullName evidence="6">ABC transporter domain-containing protein</fullName>
    </recommendedName>
</protein>
<dbReference type="InterPro" id="IPR003439">
    <property type="entry name" value="ABC_transporter-like_ATP-bd"/>
</dbReference>
<dbReference type="GO" id="GO:0016491">
    <property type="term" value="F:oxidoreductase activity"/>
    <property type="evidence" value="ECO:0007669"/>
    <property type="project" value="InterPro"/>
</dbReference>
<dbReference type="InterPro" id="IPR027417">
    <property type="entry name" value="P-loop_NTPase"/>
</dbReference>
<dbReference type="Gene3D" id="1.10.620.20">
    <property type="entry name" value="Ribonucleotide Reductase, subunit A"/>
    <property type="match status" value="1"/>
</dbReference>
<comment type="subcellular location">
    <subcellularLocation>
        <location evidence="1">Cell inner membrane</location>
        <topology evidence="1">Multi-pass membrane protein</topology>
    </subcellularLocation>
</comment>
<evidence type="ECO:0000313" key="7">
    <source>
        <dbReference type="EMBL" id="AUM11102.1"/>
    </source>
</evidence>
<dbReference type="InterPro" id="IPR012348">
    <property type="entry name" value="RNR-like"/>
</dbReference>
<dbReference type="InterPro" id="IPR015854">
    <property type="entry name" value="ABC_transpr_LolD-like"/>
</dbReference>
<dbReference type="PANTHER" id="PTHR24220">
    <property type="entry name" value="IMPORT ATP-BINDING PROTEIN"/>
    <property type="match status" value="1"/>
</dbReference>
<dbReference type="InterPro" id="IPR009078">
    <property type="entry name" value="Ferritin-like_SF"/>
</dbReference>
<dbReference type="RefSeq" id="WP_101892442.1">
    <property type="nucleotide sequence ID" value="NZ_CP022684.1"/>
</dbReference>
<feature type="domain" description="ABC transporter" evidence="6">
    <location>
        <begin position="5"/>
        <end position="244"/>
    </location>
</feature>
<sequence>MSIILETRSISKSFGVGAAKVSAVDQISLQIRMGEILLIMGPSGSGKTTFLSMLGGLLSADEGEVLIDGVDITQLKPSQLPDIRAKTIGFIFQSFNLLDALTVEENILFPASLLDEKTDSVRQRCGELIRKLGLQDRRKALPQTLSGGEKQRVAIARALINQPKVILADEPTGNLDSQSGQEVMMLLHDVARDQGVAVLIVTHDPRVEDIADRILWLEDGKIIDRKAESHQWIKDPVCGMRVDEWRALHFVDYQKSRYAFCSRRCRERFVENPEKYVE</sequence>
<dbReference type="Proteomes" id="UP000235116">
    <property type="component" value="Chromosome"/>
</dbReference>
<keyword evidence="4" id="KW-0067">ATP-binding</keyword>
<comment type="similarity">
    <text evidence="5">Belongs to the ABC transporter superfamily. Macrolide exporter (TC 3.A.1.122) family.</text>
</comment>
<dbReference type="PROSITE" id="PS50893">
    <property type="entry name" value="ABC_TRANSPORTER_2"/>
    <property type="match status" value="1"/>
</dbReference>
<keyword evidence="3" id="KW-0547">Nucleotide-binding</keyword>
<dbReference type="InterPro" id="IPR017871">
    <property type="entry name" value="ABC_transporter-like_CS"/>
</dbReference>
<dbReference type="PROSITE" id="PS00211">
    <property type="entry name" value="ABC_TRANSPORTER_1"/>
    <property type="match status" value="1"/>
</dbReference>
<dbReference type="GO" id="GO:0005524">
    <property type="term" value="F:ATP binding"/>
    <property type="evidence" value="ECO:0007669"/>
    <property type="project" value="UniProtKB-KW"/>
</dbReference>
<dbReference type="InterPro" id="IPR007029">
    <property type="entry name" value="YHS_dom"/>
</dbReference>
<dbReference type="AlphaFoldDB" id="A0A2K9LFQ0"/>
<evidence type="ECO:0000256" key="5">
    <source>
        <dbReference type="ARBA" id="ARBA00038388"/>
    </source>
</evidence>
<dbReference type="KEGG" id="kak:Kalk_01035"/>
<dbReference type="EMBL" id="CP022684">
    <property type="protein sequence ID" value="AUM11102.1"/>
    <property type="molecule type" value="Genomic_DNA"/>
</dbReference>
<dbReference type="Pfam" id="PF00005">
    <property type="entry name" value="ABC_tran"/>
    <property type="match status" value="1"/>
</dbReference>
<evidence type="ECO:0000256" key="4">
    <source>
        <dbReference type="ARBA" id="ARBA00022840"/>
    </source>
</evidence>
<organism evidence="7 8">
    <name type="scientific">Ketobacter alkanivorans</name>
    <dbReference type="NCBI Taxonomy" id="1917421"/>
    <lineage>
        <taxon>Bacteria</taxon>
        <taxon>Pseudomonadati</taxon>
        <taxon>Pseudomonadota</taxon>
        <taxon>Gammaproteobacteria</taxon>
        <taxon>Pseudomonadales</taxon>
        <taxon>Ketobacteraceae</taxon>
        <taxon>Ketobacter</taxon>
    </lineage>
</organism>
<reference evidence="8" key="1">
    <citation type="submission" date="2017-08" db="EMBL/GenBank/DDBJ databases">
        <title>Direct submision.</title>
        <authorList>
            <person name="Kim S.-J."/>
            <person name="Rhee S.-K."/>
        </authorList>
    </citation>
    <scope>NUCLEOTIDE SEQUENCE [LARGE SCALE GENOMIC DNA]</scope>
    <source>
        <strain evidence="8">GI5</strain>
    </source>
</reference>
<dbReference type="Gene3D" id="3.40.50.300">
    <property type="entry name" value="P-loop containing nucleotide triphosphate hydrolases"/>
    <property type="match status" value="1"/>
</dbReference>
<dbReference type="GO" id="GO:0022857">
    <property type="term" value="F:transmembrane transporter activity"/>
    <property type="evidence" value="ECO:0007669"/>
    <property type="project" value="TreeGrafter"/>
</dbReference>
<evidence type="ECO:0000256" key="3">
    <source>
        <dbReference type="ARBA" id="ARBA00022741"/>
    </source>
</evidence>
<dbReference type="Pfam" id="PF04945">
    <property type="entry name" value="YHS"/>
    <property type="match status" value="1"/>
</dbReference>
<evidence type="ECO:0000256" key="1">
    <source>
        <dbReference type="ARBA" id="ARBA00004429"/>
    </source>
</evidence>
<dbReference type="SUPFAM" id="SSF52540">
    <property type="entry name" value="P-loop containing nucleoside triphosphate hydrolases"/>
    <property type="match status" value="1"/>
</dbReference>
<gene>
    <name evidence="7" type="ORF">Kalk_01035</name>
</gene>
<dbReference type="GO" id="GO:0016887">
    <property type="term" value="F:ATP hydrolysis activity"/>
    <property type="evidence" value="ECO:0007669"/>
    <property type="project" value="InterPro"/>
</dbReference>